<evidence type="ECO:0000256" key="17">
    <source>
        <dbReference type="ARBA" id="ARBA00023008"/>
    </source>
</evidence>
<proteinExistence type="inferred from homology"/>
<dbReference type="InterPro" id="IPR023298">
    <property type="entry name" value="ATPase_P-typ_TM_dom_sf"/>
</dbReference>
<evidence type="ECO:0000256" key="11">
    <source>
        <dbReference type="ARBA" id="ARBA00022837"/>
    </source>
</evidence>
<evidence type="ECO:0000313" key="23">
    <source>
        <dbReference type="EnsemblMetazoa" id="tetur06g00240.1"/>
    </source>
</evidence>
<organism evidence="23 24">
    <name type="scientific">Tetranychus urticae</name>
    <name type="common">Two-spotted spider mite</name>
    <dbReference type="NCBI Taxonomy" id="32264"/>
    <lineage>
        <taxon>Eukaryota</taxon>
        <taxon>Metazoa</taxon>
        <taxon>Ecdysozoa</taxon>
        <taxon>Arthropoda</taxon>
        <taxon>Chelicerata</taxon>
        <taxon>Arachnida</taxon>
        <taxon>Acari</taxon>
        <taxon>Acariformes</taxon>
        <taxon>Trombidiformes</taxon>
        <taxon>Prostigmata</taxon>
        <taxon>Eleutherengona</taxon>
        <taxon>Raphignathae</taxon>
        <taxon>Tetranychoidea</taxon>
        <taxon>Tetranychidae</taxon>
        <taxon>Tetranychus</taxon>
    </lineage>
</organism>
<evidence type="ECO:0000256" key="5">
    <source>
        <dbReference type="ARBA" id="ARBA00022553"/>
    </source>
</evidence>
<dbReference type="Gene3D" id="1.20.1110.10">
    <property type="entry name" value="Calcium-transporting ATPase, transmembrane domain"/>
    <property type="match status" value="2"/>
</dbReference>
<evidence type="ECO:0000256" key="9">
    <source>
        <dbReference type="ARBA" id="ARBA00022741"/>
    </source>
</evidence>
<dbReference type="SUPFAM" id="SSF81660">
    <property type="entry name" value="Metal cation-transporting ATPase, ATP-binding domain N"/>
    <property type="match status" value="1"/>
</dbReference>
<dbReference type="InterPro" id="IPR006408">
    <property type="entry name" value="P-type_ATPase_IIB"/>
</dbReference>
<dbReference type="GO" id="GO:0005516">
    <property type="term" value="F:calmodulin binding"/>
    <property type="evidence" value="ECO:0007669"/>
    <property type="project" value="UniProtKB-KW"/>
</dbReference>
<dbReference type="InterPro" id="IPR036412">
    <property type="entry name" value="HAD-like_sf"/>
</dbReference>
<dbReference type="Pfam" id="PF00689">
    <property type="entry name" value="Cation_ATPase_C"/>
    <property type="match status" value="1"/>
</dbReference>
<feature type="transmembrane region" description="Helical" evidence="20">
    <location>
        <begin position="892"/>
        <end position="910"/>
    </location>
</feature>
<keyword evidence="12 20" id="KW-0067">ATP-binding</keyword>
<evidence type="ECO:0000256" key="6">
    <source>
        <dbReference type="ARBA" id="ARBA00022568"/>
    </source>
</evidence>
<dbReference type="Pfam" id="PF00690">
    <property type="entry name" value="Cation_ATPase_N"/>
    <property type="match status" value="1"/>
</dbReference>
<dbReference type="AlphaFoldDB" id="T1K6E7"/>
<dbReference type="GO" id="GO:0046872">
    <property type="term" value="F:metal ion binding"/>
    <property type="evidence" value="ECO:0007669"/>
    <property type="project" value="UniProtKB-KW"/>
</dbReference>
<reference evidence="24" key="1">
    <citation type="submission" date="2011-08" db="EMBL/GenBank/DDBJ databases">
        <authorList>
            <person name="Rombauts S."/>
        </authorList>
    </citation>
    <scope>NUCLEOTIDE SEQUENCE</scope>
    <source>
        <strain evidence="24">London</strain>
    </source>
</reference>
<evidence type="ECO:0000256" key="15">
    <source>
        <dbReference type="ARBA" id="ARBA00022967"/>
    </source>
</evidence>
<feature type="transmembrane region" description="Helical" evidence="20">
    <location>
        <begin position="86"/>
        <end position="110"/>
    </location>
</feature>
<dbReference type="Gene3D" id="2.70.150.10">
    <property type="entry name" value="Calcium-transporting ATPase, cytoplasmic transduction domain A"/>
    <property type="match status" value="1"/>
</dbReference>
<feature type="transmembrane region" description="Helical" evidence="20">
    <location>
        <begin position="1001"/>
        <end position="1021"/>
    </location>
</feature>
<dbReference type="Pfam" id="PF00122">
    <property type="entry name" value="E1-E2_ATPase"/>
    <property type="match status" value="1"/>
</dbReference>
<dbReference type="SFLD" id="SFLDG00002">
    <property type="entry name" value="C1.7:_P-type_atpase_like"/>
    <property type="match status" value="1"/>
</dbReference>
<reference evidence="23" key="2">
    <citation type="submission" date="2015-06" db="UniProtKB">
        <authorList>
            <consortium name="EnsemblMetazoa"/>
        </authorList>
    </citation>
    <scope>IDENTIFICATION</scope>
</reference>
<evidence type="ECO:0000256" key="12">
    <source>
        <dbReference type="ARBA" id="ARBA00022840"/>
    </source>
</evidence>
<keyword evidence="5" id="KW-0597">Phosphoprotein</keyword>
<feature type="transmembrane region" description="Helical" evidence="20">
    <location>
        <begin position="366"/>
        <end position="396"/>
    </location>
</feature>
<dbReference type="GO" id="GO:0005524">
    <property type="term" value="F:ATP binding"/>
    <property type="evidence" value="ECO:0007669"/>
    <property type="project" value="UniProtKB-KW"/>
</dbReference>
<evidence type="ECO:0000256" key="18">
    <source>
        <dbReference type="ARBA" id="ARBA00023065"/>
    </source>
</evidence>
<dbReference type="PRINTS" id="PR00119">
    <property type="entry name" value="CATATPASE"/>
</dbReference>
<dbReference type="InterPro" id="IPR022141">
    <property type="entry name" value="ATP_Ca_trans_C"/>
</dbReference>
<protein>
    <recommendedName>
        <fullName evidence="20">Calcium-transporting ATPase</fullName>
        <ecNumber evidence="20">7.2.2.10</ecNumber>
    </recommendedName>
</protein>
<feature type="transmembrane region" description="Helical" evidence="20">
    <location>
        <begin position="323"/>
        <end position="346"/>
    </location>
</feature>
<dbReference type="FunFam" id="1.20.1110.10:FF:000002">
    <property type="entry name" value="Calcium-transporting ATPase"/>
    <property type="match status" value="1"/>
</dbReference>
<evidence type="ECO:0000256" key="10">
    <source>
        <dbReference type="ARBA" id="ARBA00022796"/>
    </source>
</evidence>
<dbReference type="FunFam" id="3.40.50.1000:FF:000144">
    <property type="entry name" value="copper-transporting ATPase 1 isoform X2"/>
    <property type="match status" value="1"/>
</dbReference>
<keyword evidence="24" id="KW-1185">Reference proteome</keyword>
<dbReference type="FunFam" id="2.70.150.10:FF:000001">
    <property type="entry name" value="Calcium-transporting ATPase"/>
    <property type="match status" value="1"/>
</dbReference>
<evidence type="ECO:0000256" key="13">
    <source>
        <dbReference type="ARBA" id="ARBA00022842"/>
    </source>
</evidence>
<evidence type="ECO:0000259" key="22">
    <source>
        <dbReference type="SMART" id="SM00831"/>
    </source>
</evidence>
<comment type="function">
    <text evidence="20">Catalyzes the hydrolysis of ATP coupled with the transport of calcium.</text>
</comment>
<evidence type="ECO:0000256" key="7">
    <source>
        <dbReference type="ARBA" id="ARBA00022692"/>
    </source>
</evidence>
<dbReference type="SMART" id="SM00831">
    <property type="entry name" value="Cation_ATPase_N"/>
    <property type="match status" value="1"/>
</dbReference>
<keyword evidence="7 20" id="KW-0812">Transmembrane</keyword>
<accession>T1K6E7</accession>
<keyword evidence="14" id="KW-0112">Calmodulin-binding</keyword>
<dbReference type="SUPFAM" id="SSF81665">
    <property type="entry name" value="Calcium ATPase, transmembrane domain M"/>
    <property type="match status" value="1"/>
</dbReference>
<dbReference type="Proteomes" id="UP000015104">
    <property type="component" value="Unassembled WGS sequence"/>
</dbReference>
<keyword evidence="4" id="KW-1003">Cell membrane</keyword>
<keyword evidence="16 20" id="KW-1133">Transmembrane helix</keyword>
<evidence type="ECO:0000256" key="4">
    <source>
        <dbReference type="ARBA" id="ARBA00022475"/>
    </source>
</evidence>
<feature type="domain" description="Cation-transporting P-type ATPase N-terminal" evidence="22">
    <location>
        <begin position="37"/>
        <end position="111"/>
    </location>
</feature>
<comment type="similarity">
    <text evidence="2">Belongs to the cation transport ATPase (P-type) (TC 3.A.3) family. Type IIB subfamily.</text>
</comment>
<evidence type="ECO:0000256" key="3">
    <source>
        <dbReference type="ARBA" id="ARBA00022448"/>
    </source>
</evidence>
<dbReference type="FunFam" id="1.20.1110.10:FF:000001">
    <property type="entry name" value="Calcium-transporting ATPase"/>
    <property type="match status" value="1"/>
</dbReference>
<dbReference type="InterPro" id="IPR018303">
    <property type="entry name" value="ATPase_P-typ_P_site"/>
</dbReference>
<dbReference type="SUPFAM" id="SSF81653">
    <property type="entry name" value="Calcium ATPase, transduction domain A"/>
    <property type="match status" value="1"/>
</dbReference>
<keyword evidence="3 20" id="KW-0813">Transport</keyword>
<keyword evidence="19 20" id="KW-0472">Membrane</keyword>
<evidence type="ECO:0000256" key="16">
    <source>
        <dbReference type="ARBA" id="ARBA00022989"/>
    </source>
</evidence>
<dbReference type="SFLD" id="SFLDS00003">
    <property type="entry name" value="Haloacid_Dehalogenase"/>
    <property type="match status" value="1"/>
</dbReference>
<dbReference type="eggNOG" id="KOG0204">
    <property type="taxonomic scope" value="Eukaryota"/>
</dbReference>
<keyword evidence="13" id="KW-0460">Magnesium</keyword>
<dbReference type="CDD" id="cd02081">
    <property type="entry name" value="P-type_ATPase_Ca_PMCA-like"/>
    <property type="match status" value="1"/>
</dbReference>
<dbReference type="SUPFAM" id="SSF56784">
    <property type="entry name" value="HAD-like"/>
    <property type="match status" value="1"/>
</dbReference>
<dbReference type="SFLD" id="SFLDF00027">
    <property type="entry name" value="p-type_atpase"/>
    <property type="match status" value="1"/>
</dbReference>
<keyword evidence="18 20" id="KW-0406">Ion transport</keyword>
<keyword evidence="11 20" id="KW-0106">Calcium</keyword>
<sequence>MNPNIISDGSIFGASVNELKNLMQSRGKEGFDQLSARYGSVLGLCRALATSSNEGLSGSLSDIENRKKVFGSNEIDRKPPKKFIQLVWIAAKEPTLLILLVAAVISLGLSLATSQDKSEEANSDEGTANWIEGTAILITVLIVVLITAFNDYTKEKQFRGLRERIDQESKISAIRAGEAIQVLVDQIVVGDVLQLKYGDLIPADGILIQSNDLKIDESSITGESDHVTKNPDSDPFLLSGTHVMEGSGKMVVTAVGINSQNGIIMNLLGATRNKKVQKDDKQMPELNGSLAKNALNNDDDNQMSEDKRNKSTKSILQAKITRLAIQITYLGSAIALVTVMILIVRYCIDEFGVRHAKWSFSKDLQFIVKFIMVGITVLVVAVPEGLPLAVTLALAYSVKRMMYDNNLVRHLDACETMGNATTICSDKTGTLTTNRMTVVNAYIAGKFWQVLPKINEIPKNLGDLVVESISINTGYTSQIMPDEKPGALPRHVGNKTECGLLDFILKLGRDYQQIRSETPEESLYKVYTFNSQRKSMSTVIKTDRGFRVHTKGASEIIMKRCSYIFNSEGQVIQLTKFEQSRLITDVIEPMACSGLRTMTVAYKDYVYGSAASENEIEITKEPDWDDEEMIISGLTILCLVGLEDPVRPEVPEAIKNCRKAGIIVRMVTGDNVNTARSIALKCGILSPHENFLVLEGKEFNKLIRDEYGKVDQSLFDSVWPRLRVLARSSPSDKYILVKHLIESKLFSRRQVVAVTGDGTNDGPALKKADVGFAMGISGTEVAKEASDIILTDDNFSSIVKAVSWGRNVYDNIAKFIQFQLTINIVACLVAFIGACAVNDSPLQAVQMLWVNLAMDTFAGLALATEQPTPQLLLRKPYGRNKPIISRRMARNILGHALYQTAVILILLFYGPMLFDIDSGMNLPLNAQPSQHYTIIFNCLVMMSLFNELNARKINDERNVFAKLFDNKIYISVLIGTLVMQILIINFTGIAFKVHPLTLDQWGWSIFIGFSSIIWHQILISIPKDILPKKFTVGSSVPESEEIESVLTTEYRPGQFTKKQGQVLWFRGLQRLRAQIRVVQAFREGIDSRTMQT</sequence>
<keyword evidence="6 20" id="KW-0109">Calcium transport</keyword>
<dbReference type="InterPro" id="IPR059000">
    <property type="entry name" value="ATPase_P-type_domA"/>
</dbReference>
<dbReference type="GO" id="GO:0005388">
    <property type="term" value="F:P-type calcium transporter activity"/>
    <property type="evidence" value="ECO:0007669"/>
    <property type="project" value="UniProtKB-EC"/>
</dbReference>
<dbReference type="EMBL" id="CAEY01001791">
    <property type="status" value="NOT_ANNOTATED_CDS"/>
    <property type="molecule type" value="Genomic_DNA"/>
</dbReference>
<dbReference type="GO" id="GO:0051480">
    <property type="term" value="P:regulation of cytosolic calcium ion concentration"/>
    <property type="evidence" value="ECO:0007669"/>
    <property type="project" value="TreeGrafter"/>
</dbReference>
<evidence type="ECO:0000256" key="14">
    <source>
        <dbReference type="ARBA" id="ARBA00022860"/>
    </source>
</evidence>
<dbReference type="InterPro" id="IPR004014">
    <property type="entry name" value="ATPase_P-typ_cation-transptr_N"/>
</dbReference>
<dbReference type="Gene3D" id="3.40.1110.10">
    <property type="entry name" value="Calcium-transporting ATPase, cytoplasmic domain N"/>
    <property type="match status" value="1"/>
</dbReference>
<evidence type="ECO:0000256" key="19">
    <source>
        <dbReference type="ARBA" id="ARBA00023136"/>
    </source>
</evidence>
<dbReference type="PANTHER" id="PTHR24093">
    <property type="entry name" value="CATION TRANSPORTING ATPASE"/>
    <property type="match status" value="1"/>
</dbReference>
<evidence type="ECO:0000256" key="1">
    <source>
        <dbReference type="ARBA" id="ARBA00004651"/>
    </source>
</evidence>
<feature type="region of interest" description="Disordered" evidence="21">
    <location>
        <begin position="287"/>
        <end position="311"/>
    </location>
</feature>
<keyword evidence="8" id="KW-0479">Metal-binding</keyword>
<name>T1K6E7_TETUR</name>
<keyword evidence="10" id="KW-0187">Copper transport</keyword>
<evidence type="ECO:0000256" key="20">
    <source>
        <dbReference type="RuleBase" id="RU361146"/>
    </source>
</evidence>
<evidence type="ECO:0000256" key="21">
    <source>
        <dbReference type="SAM" id="MobiDB-lite"/>
    </source>
</evidence>
<dbReference type="Pfam" id="PF08282">
    <property type="entry name" value="Hydrolase_3"/>
    <property type="match status" value="1"/>
</dbReference>
<dbReference type="PANTHER" id="PTHR24093:SF369">
    <property type="entry name" value="CALCIUM-TRANSPORTING ATPASE"/>
    <property type="match status" value="1"/>
</dbReference>
<dbReference type="GO" id="GO:0016887">
    <property type="term" value="F:ATP hydrolysis activity"/>
    <property type="evidence" value="ECO:0007669"/>
    <property type="project" value="InterPro"/>
</dbReference>
<keyword evidence="15" id="KW-1278">Translocase</keyword>
<keyword evidence="9 20" id="KW-0547">Nucleotide-binding</keyword>
<dbReference type="STRING" id="32264.T1K6E7"/>
<dbReference type="Pfam" id="PF12424">
    <property type="entry name" value="ATP_Ca_trans_C"/>
    <property type="match status" value="1"/>
</dbReference>
<feature type="transmembrane region" description="Helical" evidence="20">
    <location>
        <begin position="968"/>
        <end position="989"/>
    </location>
</feature>
<keyword evidence="17" id="KW-0186">Copper</keyword>
<dbReference type="Pfam" id="PF13246">
    <property type="entry name" value="Cation_ATPase"/>
    <property type="match status" value="1"/>
</dbReference>
<comment type="subcellular location">
    <subcellularLocation>
        <location evidence="1">Cell membrane</location>
        <topology evidence="1">Multi-pass membrane protein</topology>
    </subcellularLocation>
    <subcellularLocation>
        <location evidence="20">Membrane</location>
        <topology evidence="20">Multi-pass membrane protein</topology>
    </subcellularLocation>
</comment>
<dbReference type="GO" id="GO:0005886">
    <property type="term" value="C:plasma membrane"/>
    <property type="evidence" value="ECO:0007669"/>
    <property type="project" value="UniProtKB-SubCell"/>
</dbReference>
<evidence type="ECO:0000256" key="8">
    <source>
        <dbReference type="ARBA" id="ARBA00022723"/>
    </source>
</evidence>
<feature type="transmembrane region" description="Helical" evidence="20">
    <location>
        <begin position="130"/>
        <end position="149"/>
    </location>
</feature>
<dbReference type="EnsemblMetazoa" id="tetur06g00240.1">
    <property type="protein sequence ID" value="tetur06g00240.1"/>
    <property type="gene ID" value="tetur06g00240"/>
</dbReference>
<dbReference type="InterPro" id="IPR008250">
    <property type="entry name" value="ATPase_P-typ_transduc_dom_A_sf"/>
</dbReference>
<evidence type="ECO:0000256" key="2">
    <source>
        <dbReference type="ARBA" id="ARBA00006124"/>
    </source>
</evidence>
<dbReference type="FunFam" id="1.20.1110.10:FF:000033">
    <property type="entry name" value="Calcium-transporting ATPase"/>
    <property type="match status" value="1"/>
</dbReference>
<comment type="caution">
    <text evidence="20">Lacks conserved residue(s) required for the propagation of feature annotation.</text>
</comment>
<dbReference type="HOGENOM" id="CLU_002360_10_1_1"/>
<dbReference type="InterPro" id="IPR023214">
    <property type="entry name" value="HAD_sf"/>
</dbReference>
<dbReference type="GO" id="GO:0006825">
    <property type="term" value="P:copper ion transport"/>
    <property type="evidence" value="ECO:0007669"/>
    <property type="project" value="UniProtKB-KW"/>
</dbReference>
<dbReference type="PROSITE" id="PS00154">
    <property type="entry name" value="ATPASE_E1_E2"/>
    <property type="match status" value="1"/>
</dbReference>
<dbReference type="InterPro" id="IPR006068">
    <property type="entry name" value="ATPase_P-typ_cation-transptr_C"/>
</dbReference>
<dbReference type="InterPro" id="IPR044492">
    <property type="entry name" value="P_typ_ATPase_HD_dom"/>
</dbReference>
<feature type="transmembrane region" description="Helical" evidence="20">
    <location>
        <begin position="930"/>
        <end position="948"/>
    </location>
</feature>
<dbReference type="Gene3D" id="3.40.50.1000">
    <property type="entry name" value="HAD superfamily/HAD-like"/>
    <property type="match status" value="1"/>
</dbReference>
<dbReference type="EC" id="7.2.2.10" evidence="20"/>
<dbReference type="InterPro" id="IPR023299">
    <property type="entry name" value="ATPase_P-typ_cyto_dom_N"/>
</dbReference>
<dbReference type="NCBIfam" id="TIGR01494">
    <property type="entry name" value="ATPase_P-type"/>
    <property type="match status" value="3"/>
</dbReference>
<comment type="catalytic activity">
    <reaction evidence="20">
        <text>Ca(2+)(in) + ATP + H2O = Ca(2+)(out) + ADP + phosphate + H(+)</text>
        <dbReference type="Rhea" id="RHEA:18105"/>
        <dbReference type="ChEBI" id="CHEBI:15377"/>
        <dbReference type="ChEBI" id="CHEBI:15378"/>
        <dbReference type="ChEBI" id="CHEBI:29108"/>
        <dbReference type="ChEBI" id="CHEBI:30616"/>
        <dbReference type="ChEBI" id="CHEBI:43474"/>
        <dbReference type="ChEBI" id="CHEBI:456216"/>
        <dbReference type="EC" id="7.2.2.10"/>
    </reaction>
</comment>
<evidence type="ECO:0000313" key="24">
    <source>
        <dbReference type="Proteomes" id="UP000015104"/>
    </source>
</evidence>
<dbReference type="NCBIfam" id="TIGR01517">
    <property type="entry name" value="ATPase-IIB_Ca"/>
    <property type="match status" value="1"/>
</dbReference>
<dbReference type="InterPro" id="IPR001757">
    <property type="entry name" value="P_typ_ATPase"/>
</dbReference>